<evidence type="ECO:0000256" key="1">
    <source>
        <dbReference type="SAM" id="MobiDB-lite"/>
    </source>
</evidence>
<feature type="region of interest" description="Disordered" evidence="1">
    <location>
        <begin position="179"/>
        <end position="200"/>
    </location>
</feature>
<protein>
    <submittedName>
        <fullName evidence="2">Uncharacterized protein</fullName>
    </submittedName>
</protein>
<sequence length="200" mass="19729">MLTPCTYAPEPPSAGVEVLGAGPGVAVLLGLGDGDDDGDVDGVGASCGGDDGVAEGVEAGGEVAGVGAVAGGEVATGGGVAGGGVATGVGEEAGGGDDVVGGVAVVDGGIAVGEEAGDWAMQVARRAREMTRARAGAWDAIARRLPFLSLPLCVLKSCGEEALVLGSMRLKRVGKFGDNIGRRNSRERERERERTAKLGE</sequence>
<dbReference type="Proteomes" id="UP000290560">
    <property type="component" value="Unassembled WGS sequence"/>
</dbReference>
<reference evidence="2" key="1">
    <citation type="journal article" date="2018" name="Data Brief">
        <title>Genome sequence data from 17 accessions of Ensete ventricosum, a staple food crop for millions in Ethiopia.</title>
        <authorList>
            <person name="Yemataw Z."/>
            <person name="Muzemil S."/>
            <person name="Ambachew D."/>
            <person name="Tripathi L."/>
            <person name="Tesfaye K."/>
            <person name="Chala A."/>
            <person name="Farbos A."/>
            <person name="O'Neill P."/>
            <person name="Moore K."/>
            <person name="Grant M."/>
            <person name="Studholme D.J."/>
        </authorList>
    </citation>
    <scope>NUCLEOTIDE SEQUENCE [LARGE SCALE GENOMIC DNA]</scope>
    <source>
        <tissue evidence="2">Leaf</tissue>
    </source>
</reference>
<feature type="compositionally biased region" description="Basic and acidic residues" evidence="1">
    <location>
        <begin position="180"/>
        <end position="200"/>
    </location>
</feature>
<dbReference type="EMBL" id="KV876871">
    <property type="protein sequence ID" value="RZR75507.1"/>
    <property type="molecule type" value="Genomic_DNA"/>
</dbReference>
<accession>A0A445MMQ6</accession>
<evidence type="ECO:0000313" key="2">
    <source>
        <dbReference type="EMBL" id="RZR75507.1"/>
    </source>
</evidence>
<dbReference type="AlphaFoldDB" id="A0A445MMQ6"/>
<proteinExistence type="predicted"/>
<gene>
    <name evidence="2" type="ORF">BHM03_00059595</name>
</gene>
<name>A0A445MMQ6_ENSVE</name>
<organism evidence="2">
    <name type="scientific">Ensete ventricosum</name>
    <name type="common">Abyssinian banana</name>
    <name type="synonym">Musa ensete</name>
    <dbReference type="NCBI Taxonomy" id="4639"/>
    <lineage>
        <taxon>Eukaryota</taxon>
        <taxon>Viridiplantae</taxon>
        <taxon>Streptophyta</taxon>
        <taxon>Embryophyta</taxon>
        <taxon>Tracheophyta</taxon>
        <taxon>Spermatophyta</taxon>
        <taxon>Magnoliopsida</taxon>
        <taxon>Liliopsida</taxon>
        <taxon>Zingiberales</taxon>
        <taxon>Musaceae</taxon>
        <taxon>Ensete</taxon>
    </lineage>
</organism>